<evidence type="ECO:0000313" key="3">
    <source>
        <dbReference type="Proteomes" id="UP001172102"/>
    </source>
</evidence>
<organism evidence="2 3">
    <name type="scientific">Lasiosphaeris hirsuta</name>
    <dbReference type="NCBI Taxonomy" id="260670"/>
    <lineage>
        <taxon>Eukaryota</taxon>
        <taxon>Fungi</taxon>
        <taxon>Dikarya</taxon>
        <taxon>Ascomycota</taxon>
        <taxon>Pezizomycotina</taxon>
        <taxon>Sordariomycetes</taxon>
        <taxon>Sordariomycetidae</taxon>
        <taxon>Sordariales</taxon>
        <taxon>Lasiosphaeriaceae</taxon>
        <taxon>Lasiosphaeris</taxon>
    </lineage>
</organism>
<reference evidence="2" key="1">
    <citation type="submission" date="2023-06" db="EMBL/GenBank/DDBJ databases">
        <title>Genome-scale phylogeny and comparative genomics of the fungal order Sordariales.</title>
        <authorList>
            <consortium name="Lawrence Berkeley National Laboratory"/>
            <person name="Hensen N."/>
            <person name="Bonometti L."/>
            <person name="Westerberg I."/>
            <person name="Brannstrom I.O."/>
            <person name="Guillou S."/>
            <person name="Cros-Aarteil S."/>
            <person name="Calhoun S."/>
            <person name="Haridas S."/>
            <person name="Kuo A."/>
            <person name="Mondo S."/>
            <person name="Pangilinan J."/>
            <person name="Riley R."/>
            <person name="Labutti K."/>
            <person name="Andreopoulos B."/>
            <person name="Lipzen A."/>
            <person name="Chen C."/>
            <person name="Yanf M."/>
            <person name="Daum C."/>
            <person name="Ng V."/>
            <person name="Clum A."/>
            <person name="Steindorff A."/>
            <person name="Ohm R."/>
            <person name="Martin F."/>
            <person name="Silar P."/>
            <person name="Natvig D."/>
            <person name="Lalanne C."/>
            <person name="Gautier V."/>
            <person name="Ament-Velasquez S.L."/>
            <person name="Kruys A."/>
            <person name="Hutchinson M.I."/>
            <person name="Powell A.J."/>
            <person name="Barry K."/>
            <person name="Miller A.N."/>
            <person name="Grigoriev I.V."/>
            <person name="Debuchy R."/>
            <person name="Gladieux P."/>
            <person name="Thoren M.H."/>
            <person name="Johannesson H."/>
        </authorList>
    </citation>
    <scope>NUCLEOTIDE SEQUENCE</scope>
    <source>
        <strain evidence="2">SMH4607-1</strain>
    </source>
</reference>
<feature type="compositionally biased region" description="Polar residues" evidence="1">
    <location>
        <begin position="1"/>
        <end position="15"/>
    </location>
</feature>
<gene>
    <name evidence="2" type="ORF">B0H67DRAFT_62166</name>
</gene>
<comment type="caution">
    <text evidence="2">The sequence shown here is derived from an EMBL/GenBank/DDBJ whole genome shotgun (WGS) entry which is preliminary data.</text>
</comment>
<feature type="compositionally biased region" description="Polar residues" evidence="1">
    <location>
        <begin position="36"/>
        <end position="46"/>
    </location>
</feature>
<accession>A0AA40EBG7</accession>
<evidence type="ECO:0000313" key="2">
    <source>
        <dbReference type="EMBL" id="KAK0731166.1"/>
    </source>
</evidence>
<proteinExistence type="predicted"/>
<sequence length="125" mass="13704">MNTDEIMSDPSQAFTPPTARGGGSGGNGYHILDFITPSTDPTQSKAGPSAATIINGGLVSWNTKKFRDEYEVAKARLSDLKFNIGEYPDPLLPRQPHRMQYPSGVTAEMERQLQALIANIRERTP</sequence>
<feature type="region of interest" description="Disordered" evidence="1">
    <location>
        <begin position="1"/>
        <end position="48"/>
    </location>
</feature>
<dbReference type="Proteomes" id="UP001172102">
    <property type="component" value="Unassembled WGS sequence"/>
</dbReference>
<evidence type="ECO:0000256" key="1">
    <source>
        <dbReference type="SAM" id="MobiDB-lite"/>
    </source>
</evidence>
<keyword evidence="3" id="KW-1185">Reference proteome</keyword>
<dbReference type="AlphaFoldDB" id="A0AA40EBG7"/>
<name>A0AA40EBG7_9PEZI</name>
<dbReference type="EMBL" id="JAUKUA010000001">
    <property type="protein sequence ID" value="KAK0731166.1"/>
    <property type="molecule type" value="Genomic_DNA"/>
</dbReference>
<protein>
    <submittedName>
        <fullName evidence="2">Uncharacterized protein</fullName>
    </submittedName>
</protein>